<evidence type="ECO:0000313" key="5">
    <source>
        <dbReference type="Proteomes" id="UP000193144"/>
    </source>
</evidence>
<dbReference type="AlphaFoldDB" id="A0A1Y1ZGT5"/>
<feature type="compositionally biased region" description="Polar residues" evidence="1">
    <location>
        <begin position="12"/>
        <end position="31"/>
    </location>
</feature>
<dbReference type="PANTHER" id="PTHR34502:SF5">
    <property type="entry name" value="DUF6594 DOMAIN-CONTAINING PROTEIN"/>
    <property type="match status" value="1"/>
</dbReference>
<proteinExistence type="predicted"/>
<feature type="transmembrane region" description="Helical" evidence="2">
    <location>
        <begin position="325"/>
        <end position="345"/>
    </location>
</feature>
<feature type="compositionally biased region" description="Low complexity" evidence="1">
    <location>
        <begin position="289"/>
        <end position="299"/>
    </location>
</feature>
<feature type="transmembrane region" description="Helical" evidence="2">
    <location>
        <begin position="351"/>
        <end position="372"/>
    </location>
</feature>
<feature type="region of interest" description="Disordered" evidence="1">
    <location>
        <begin position="1"/>
        <end position="71"/>
    </location>
</feature>
<keyword evidence="2" id="KW-1133">Transmembrane helix</keyword>
<dbReference type="InterPro" id="IPR046529">
    <property type="entry name" value="DUF6594"/>
</dbReference>
<sequence>MKPSPQPEHESLSTQSSDVSDTATAVNSPVTPQFPPCTLQPSPNSSSHSLSSDDAADSQDEAAPAQNDDPLQGWPQLALLMSKTPDLAAFPRFRDLNVKSLLYYQCQLTILREKLQELEKSDAREGKDWAQYADDLVESGSAQFQTMEEIRKVLKKYNKAMLQYSKICALSDPDPFNMRTLRKWLRNEACANFAVRGRGGLENTWGDVYKNPDEEVGTIWTQFFRLISHLIWARSPSIGDLDLAVTAPQTKVDGLTRWVVTEFIPFRRALGRKWKEMMEKKKNTDEEATTPSPVSSVTPPTVPSGPAVKKEETIVSWSEKGALRVTSGISTVVACLLPVIAISVLSQLHGIRNLLFCLAGFAVIFALGLIFLTQGTSSRTEIFAATAAFSAVMVVFISVPPAPIIDISVPPGQPTPSVTAILSL</sequence>
<feature type="transmembrane region" description="Helical" evidence="2">
    <location>
        <begin position="384"/>
        <end position="405"/>
    </location>
</feature>
<organism evidence="4 5">
    <name type="scientific">Clohesyomyces aquaticus</name>
    <dbReference type="NCBI Taxonomy" id="1231657"/>
    <lineage>
        <taxon>Eukaryota</taxon>
        <taxon>Fungi</taxon>
        <taxon>Dikarya</taxon>
        <taxon>Ascomycota</taxon>
        <taxon>Pezizomycotina</taxon>
        <taxon>Dothideomycetes</taxon>
        <taxon>Pleosporomycetidae</taxon>
        <taxon>Pleosporales</taxon>
        <taxon>Lindgomycetaceae</taxon>
        <taxon>Clohesyomyces</taxon>
    </lineage>
</organism>
<gene>
    <name evidence="4" type="ORF">BCR34DRAFT_603173</name>
</gene>
<dbReference type="OrthoDB" id="5342093at2759"/>
<feature type="compositionally biased region" description="Low complexity" evidence="1">
    <location>
        <begin position="40"/>
        <end position="53"/>
    </location>
</feature>
<evidence type="ECO:0000313" key="4">
    <source>
        <dbReference type="EMBL" id="ORY09025.1"/>
    </source>
</evidence>
<evidence type="ECO:0000256" key="1">
    <source>
        <dbReference type="SAM" id="MobiDB-lite"/>
    </source>
</evidence>
<dbReference type="Proteomes" id="UP000193144">
    <property type="component" value="Unassembled WGS sequence"/>
</dbReference>
<name>A0A1Y1ZGT5_9PLEO</name>
<keyword evidence="2" id="KW-0472">Membrane</keyword>
<evidence type="ECO:0000256" key="2">
    <source>
        <dbReference type="SAM" id="Phobius"/>
    </source>
</evidence>
<dbReference type="STRING" id="1231657.A0A1Y1ZGT5"/>
<accession>A0A1Y1ZGT5</accession>
<dbReference type="Pfam" id="PF20237">
    <property type="entry name" value="DUF6594"/>
    <property type="match status" value="1"/>
</dbReference>
<dbReference type="PANTHER" id="PTHR34502">
    <property type="entry name" value="DUF6594 DOMAIN-CONTAINING PROTEIN-RELATED"/>
    <property type="match status" value="1"/>
</dbReference>
<protein>
    <recommendedName>
        <fullName evidence="3">DUF6594 domain-containing protein</fullName>
    </recommendedName>
</protein>
<dbReference type="EMBL" id="MCFA01000092">
    <property type="protein sequence ID" value="ORY09025.1"/>
    <property type="molecule type" value="Genomic_DNA"/>
</dbReference>
<keyword evidence="5" id="KW-1185">Reference proteome</keyword>
<evidence type="ECO:0000259" key="3">
    <source>
        <dbReference type="Pfam" id="PF20237"/>
    </source>
</evidence>
<reference evidence="4 5" key="1">
    <citation type="submission" date="2016-07" db="EMBL/GenBank/DDBJ databases">
        <title>Pervasive Adenine N6-methylation of Active Genes in Fungi.</title>
        <authorList>
            <consortium name="DOE Joint Genome Institute"/>
            <person name="Mondo S.J."/>
            <person name="Dannebaum R.O."/>
            <person name="Kuo R.C."/>
            <person name="Labutti K."/>
            <person name="Haridas S."/>
            <person name="Kuo A."/>
            <person name="Salamov A."/>
            <person name="Ahrendt S.R."/>
            <person name="Lipzen A."/>
            <person name="Sullivan W."/>
            <person name="Andreopoulos W.B."/>
            <person name="Clum A."/>
            <person name="Lindquist E."/>
            <person name="Daum C."/>
            <person name="Ramamoorthy G.K."/>
            <person name="Gryganskyi A."/>
            <person name="Culley D."/>
            <person name="Magnuson J.K."/>
            <person name="James T.Y."/>
            <person name="O'Malley M.A."/>
            <person name="Stajich J.E."/>
            <person name="Spatafora J.W."/>
            <person name="Visel A."/>
            <person name="Grigoriev I.V."/>
        </authorList>
    </citation>
    <scope>NUCLEOTIDE SEQUENCE [LARGE SCALE GENOMIC DNA]</scope>
    <source>
        <strain evidence="4 5">CBS 115471</strain>
    </source>
</reference>
<comment type="caution">
    <text evidence="4">The sequence shown here is derived from an EMBL/GenBank/DDBJ whole genome shotgun (WGS) entry which is preliminary data.</text>
</comment>
<feature type="region of interest" description="Disordered" evidence="1">
    <location>
        <begin position="280"/>
        <end position="307"/>
    </location>
</feature>
<feature type="domain" description="DUF6594" evidence="3">
    <location>
        <begin position="74"/>
        <end position="394"/>
    </location>
</feature>
<keyword evidence="2" id="KW-0812">Transmembrane</keyword>